<keyword evidence="1" id="KW-0413">Isomerase</keyword>
<dbReference type="KEGG" id="slom:PXH66_10140"/>
<dbReference type="Gene3D" id="2.60.120.10">
    <property type="entry name" value="Jelly Rolls"/>
    <property type="match status" value="2"/>
</dbReference>
<dbReference type="InterPro" id="IPR011051">
    <property type="entry name" value="RmlC_Cupin_sf"/>
</dbReference>
<name>A0AAF0CSH1_9BACT</name>
<dbReference type="AlphaFoldDB" id="A0AAF0CSH1"/>
<dbReference type="SUPFAM" id="SSF51182">
    <property type="entry name" value="RmlC-like cupins"/>
    <property type="match status" value="1"/>
</dbReference>
<dbReference type="InterPro" id="IPR014710">
    <property type="entry name" value="RmlC-like_jellyroll"/>
</dbReference>
<gene>
    <name evidence="1" type="ORF">PXH66_10140</name>
</gene>
<dbReference type="EMBL" id="CP119075">
    <property type="protein sequence ID" value="WED67211.1"/>
    <property type="molecule type" value="Genomic_DNA"/>
</dbReference>
<dbReference type="CDD" id="cd07010">
    <property type="entry name" value="cupin_PMI_type_I_N_bac"/>
    <property type="match status" value="1"/>
</dbReference>
<reference evidence="1" key="1">
    <citation type="submission" date="2023-03" db="EMBL/GenBank/DDBJ databases">
        <title>Lomoglobus Profundus gen. nov., sp. nov., a novel member of the phylum Verrucomicrobia, isolated from deep-marine sediment of South China Sea.</title>
        <authorList>
            <person name="Ahmad T."/>
            <person name="Ishaq S.E."/>
            <person name="Wang F."/>
        </authorList>
    </citation>
    <scope>NUCLEOTIDE SEQUENCE</scope>
    <source>
        <strain evidence="1">LMO-M01</strain>
    </source>
</reference>
<keyword evidence="2" id="KW-1185">Reference proteome</keyword>
<evidence type="ECO:0000313" key="1">
    <source>
        <dbReference type="EMBL" id="WED67211.1"/>
    </source>
</evidence>
<sequence>MANYRDKVVLLPPNRVWRSYTGGALLDQISGASTPADNHFPEDWIGSLTRAISPGREEIAEGISTAIVDEQSCDFGTLLASDPDYFLGADHVAKHGPSPMLLIKFLDPAIRLHFQCHPSQEFARRVLNSPSGKTEAYHILRTRPEESAPFIYVGFQRPPDPADLKRWIETQDIAAIEACFDKIPVKRGDTFLIPGGVPHALGPGVFMVEIQEPTDFVARYEFQRGGYELPEAARFMGRDVDFGVSLIDFMPRPLSAIETHSRCGPRDRQERGPASWQETLIGPDQTPCFRVGRTCFADPITKAEDSFYIGIVTAGSLELHVGDQSLQLNTYDKFFCPAGLESLELRPHGNAEILECYPPL</sequence>
<evidence type="ECO:0000313" key="2">
    <source>
        <dbReference type="Proteomes" id="UP001218638"/>
    </source>
</evidence>
<dbReference type="RefSeq" id="WP_330931474.1">
    <property type="nucleotide sequence ID" value="NZ_CP119075.1"/>
</dbReference>
<organism evidence="1 2">
    <name type="scientific">Synoicihabitans lomoniglobus</name>
    <dbReference type="NCBI Taxonomy" id="2909285"/>
    <lineage>
        <taxon>Bacteria</taxon>
        <taxon>Pseudomonadati</taxon>
        <taxon>Verrucomicrobiota</taxon>
        <taxon>Opitutia</taxon>
        <taxon>Opitutales</taxon>
        <taxon>Opitutaceae</taxon>
        <taxon>Synoicihabitans</taxon>
    </lineage>
</organism>
<proteinExistence type="predicted"/>
<dbReference type="GO" id="GO:0016853">
    <property type="term" value="F:isomerase activity"/>
    <property type="evidence" value="ECO:0007669"/>
    <property type="project" value="UniProtKB-KW"/>
</dbReference>
<protein>
    <submittedName>
        <fullName evidence="1">Class I mannose-6-phosphate isomerase</fullName>
    </submittedName>
</protein>
<dbReference type="Proteomes" id="UP001218638">
    <property type="component" value="Chromosome"/>
</dbReference>
<accession>A0AAF0CSH1</accession>